<protein>
    <submittedName>
        <fullName evidence="1">23028_t:CDS:1</fullName>
    </submittedName>
</protein>
<comment type="caution">
    <text evidence="1">The sequence shown here is derived from an EMBL/GenBank/DDBJ whole genome shotgun (WGS) entry which is preliminary data.</text>
</comment>
<gene>
    <name evidence="1" type="ORF">CPELLU_LOCUS21405</name>
</gene>
<accession>A0A9N9PMX3</accession>
<organism evidence="1 2">
    <name type="scientific">Cetraspora pellucida</name>
    <dbReference type="NCBI Taxonomy" id="1433469"/>
    <lineage>
        <taxon>Eukaryota</taxon>
        <taxon>Fungi</taxon>
        <taxon>Fungi incertae sedis</taxon>
        <taxon>Mucoromycota</taxon>
        <taxon>Glomeromycotina</taxon>
        <taxon>Glomeromycetes</taxon>
        <taxon>Diversisporales</taxon>
        <taxon>Gigasporaceae</taxon>
        <taxon>Cetraspora</taxon>
    </lineage>
</organism>
<feature type="non-terminal residue" evidence="1">
    <location>
        <position position="49"/>
    </location>
</feature>
<dbReference type="AlphaFoldDB" id="A0A9N9PMX3"/>
<dbReference type="Proteomes" id="UP000789759">
    <property type="component" value="Unassembled WGS sequence"/>
</dbReference>
<dbReference type="OrthoDB" id="2486113at2759"/>
<evidence type="ECO:0000313" key="2">
    <source>
        <dbReference type="Proteomes" id="UP000789759"/>
    </source>
</evidence>
<reference evidence="1" key="1">
    <citation type="submission" date="2021-06" db="EMBL/GenBank/DDBJ databases">
        <authorList>
            <person name="Kallberg Y."/>
            <person name="Tangrot J."/>
            <person name="Rosling A."/>
        </authorList>
    </citation>
    <scope>NUCLEOTIDE SEQUENCE</scope>
    <source>
        <strain evidence="1">FL966</strain>
    </source>
</reference>
<sequence>MKKIKTSQENLSYLLNEHIKYLRRYLRHLELREPSKNSVLWNFVNNEIE</sequence>
<dbReference type="EMBL" id="CAJVQA010078887">
    <property type="protein sequence ID" value="CAG8836529.1"/>
    <property type="molecule type" value="Genomic_DNA"/>
</dbReference>
<keyword evidence="2" id="KW-1185">Reference proteome</keyword>
<evidence type="ECO:0000313" key="1">
    <source>
        <dbReference type="EMBL" id="CAG8836529.1"/>
    </source>
</evidence>
<proteinExistence type="predicted"/>
<name>A0A9N9PMX3_9GLOM</name>